<dbReference type="RefSeq" id="WP_145378796.1">
    <property type="nucleotide sequence ID" value="NZ_CP036276.1"/>
</dbReference>
<dbReference type="Proteomes" id="UP000319383">
    <property type="component" value="Chromosome"/>
</dbReference>
<dbReference type="EMBL" id="CP036276">
    <property type="protein sequence ID" value="QDU46263.1"/>
    <property type="molecule type" value="Genomic_DNA"/>
</dbReference>
<organism evidence="2 3">
    <name type="scientific">Symmachiella dynata</name>
    <dbReference type="NCBI Taxonomy" id="2527995"/>
    <lineage>
        <taxon>Bacteria</taxon>
        <taxon>Pseudomonadati</taxon>
        <taxon>Planctomycetota</taxon>
        <taxon>Planctomycetia</taxon>
        <taxon>Planctomycetales</taxon>
        <taxon>Planctomycetaceae</taxon>
        <taxon>Symmachiella</taxon>
    </lineage>
</organism>
<reference evidence="2 3" key="1">
    <citation type="submission" date="2019-02" db="EMBL/GenBank/DDBJ databases">
        <title>Deep-cultivation of Planctomycetes and their phenomic and genomic characterization uncovers novel biology.</title>
        <authorList>
            <person name="Wiegand S."/>
            <person name="Jogler M."/>
            <person name="Boedeker C."/>
            <person name="Pinto D."/>
            <person name="Vollmers J."/>
            <person name="Rivas-Marin E."/>
            <person name="Kohn T."/>
            <person name="Peeters S.H."/>
            <person name="Heuer A."/>
            <person name="Rast P."/>
            <person name="Oberbeckmann S."/>
            <person name="Bunk B."/>
            <person name="Jeske O."/>
            <person name="Meyerdierks A."/>
            <person name="Storesund J.E."/>
            <person name="Kallscheuer N."/>
            <person name="Luecker S."/>
            <person name="Lage O.M."/>
            <person name="Pohl T."/>
            <person name="Merkel B.J."/>
            <person name="Hornburger P."/>
            <person name="Mueller R.-W."/>
            <person name="Bruemmer F."/>
            <person name="Labrenz M."/>
            <person name="Spormann A.M."/>
            <person name="Op den Camp H."/>
            <person name="Overmann J."/>
            <person name="Amann R."/>
            <person name="Jetten M.S.M."/>
            <person name="Mascher T."/>
            <person name="Medema M.H."/>
            <person name="Devos D.P."/>
            <person name="Kaster A.-K."/>
            <person name="Ovreas L."/>
            <person name="Rohde M."/>
            <person name="Galperin M.Y."/>
            <person name="Jogler C."/>
        </authorList>
    </citation>
    <scope>NUCLEOTIDE SEQUENCE [LARGE SCALE GENOMIC DNA]</scope>
    <source>
        <strain evidence="2 3">Mal52</strain>
    </source>
</reference>
<dbReference type="InterPro" id="IPR025357">
    <property type="entry name" value="DUF4261"/>
</dbReference>
<dbReference type="KEGG" id="sdyn:Mal52_47810"/>
<protein>
    <recommendedName>
        <fullName evidence="1">DUF4261 domain-containing protein</fullName>
    </recommendedName>
</protein>
<evidence type="ECO:0000313" key="3">
    <source>
        <dbReference type="Proteomes" id="UP000319383"/>
    </source>
</evidence>
<name>A0A517ZUV2_9PLAN</name>
<dbReference type="Pfam" id="PF14080">
    <property type="entry name" value="DUF4261"/>
    <property type="match status" value="1"/>
</dbReference>
<gene>
    <name evidence="2" type="ORF">Mal52_47810</name>
</gene>
<evidence type="ECO:0000259" key="1">
    <source>
        <dbReference type="Pfam" id="PF14080"/>
    </source>
</evidence>
<feature type="domain" description="DUF4261" evidence="1">
    <location>
        <begin position="176"/>
        <end position="249"/>
    </location>
</feature>
<keyword evidence="3" id="KW-1185">Reference proteome</keyword>
<proteinExistence type="predicted"/>
<dbReference type="AlphaFoldDB" id="A0A517ZUV2"/>
<sequence length="265" mass="29322">MSMSISIAMVAFDKGAKISRSAVYKHLQATWPKLPAATASEKTDSLFSFQFGETSIIYGLMPAPIPWSDLEGPCKSSWLWPEASEKMRGHSSHVIVTVASDRPPIERQTLLTQATASLVATTTATAGVYWCGSTLVMAPDMFCDFAIKVMPESPPLFLWIDFRTGSSKNGEVRGFTNGMRSLGHMELEALDASETPGGLKERFFGLAGYLLENGPVIKDGDTMGEDEDERIQVVYSDSTFGQEEQVMRLVYEPTKQKKSWWRGRN</sequence>
<evidence type="ECO:0000313" key="2">
    <source>
        <dbReference type="EMBL" id="QDU46263.1"/>
    </source>
</evidence>
<accession>A0A517ZUV2</accession>